<protein>
    <submittedName>
        <fullName evidence="3">BQ5605_C035g11455 protein</fullName>
    </submittedName>
    <submittedName>
        <fullName evidence="2">BQ5605_C039g11749 protein</fullName>
    </submittedName>
</protein>
<dbReference type="AlphaFoldDB" id="A0A2X0MJ66"/>
<feature type="region of interest" description="Disordered" evidence="1">
    <location>
        <begin position="1"/>
        <end position="52"/>
    </location>
</feature>
<evidence type="ECO:0000313" key="2">
    <source>
        <dbReference type="EMBL" id="SGY89436.1"/>
    </source>
</evidence>
<gene>
    <name evidence="3" type="primary">BQ5605_C035g11455</name>
    <name evidence="2" type="synonym">BQ5605_C039g11749</name>
    <name evidence="3" type="ORF">BQ5605_C035G11455</name>
    <name evidence="2" type="ORF">BQ5605_C039G11749</name>
</gene>
<proteinExistence type="predicted"/>
<evidence type="ECO:0000256" key="1">
    <source>
        <dbReference type="SAM" id="MobiDB-lite"/>
    </source>
</evidence>
<keyword evidence="4" id="KW-1185">Reference proteome</keyword>
<reference evidence="3 4" key="1">
    <citation type="submission" date="2016-11" db="EMBL/GenBank/DDBJ databases">
        <authorList>
            <person name="Jaros S."/>
            <person name="Januszkiewicz K."/>
            <person name="Wedrychowicz H."/>
        </authorList>
    </citation>
    <scope>NUCLEOTIDE SEQUENCE [LARGE SCALE GENOMIC DNA]</scope>
</reference>
<name>A0A2X0MJ66_9BASI</name>
<organism evidence="3 4">
    <name type="scientific">Microbotryum silenes-dioicae</name>
    <dbReference type="NCBI Taxonomy" id="796604"/>
    <lineage>
        <taxon>Eukaryota</taxon>
        <taxon>Fungi</taxon>
        <taxon>Dikarya</taxon>
        <taxon>Basidiomycota</taxon>
        <taxon>Pucciniomycotina</taxon>
        <taxon>Microbotryomycetes</taxon>
        <taxon>Microbotryales</taxon>
        <taxon>Microbotryaceae</taxon>
        <taxon>Microbotryum</taxon>
    </lineage>
</organism>
<dbReference type="EMBL" id="FQNC01000060">
    <property type="protein sequence ID" value="SGY89436.1"/>
    <property type="molecule type" value="Genomic_DNA"/>
</dbReference>
<sequence>MQAQQPQSTSIGAVGKSRGQKRPRESPSSQAPKRPRVRYERDDDEGEDVRGDLAVRGLPMTNNFVLVSTALRHSAMIDDPLCIVLGAFMAGMFARSAGEDAGSGSMSSEGTAKLRWRRSQADPTRLTRWLGLKSRASRALVSLPSSSIFHPQSCARTQPLESGSSPPYF</sequence>
<feature type="region of interest" description="Disordered" evidence="1">
    <location>
        <begin position="149"/>
        <end position="169"/>
    </location>
</feature>
<feature type="compositionally biased region" description="Polar residues" evidence="1">
    <location>
        <begin position="1"/>
        <end position="11"/>
    </location>
</feature>
<dbReference type="EMBL" id="FQNC01000064">
    <property type="protein sequence ID" value="SGY98289.1"/>
    <property type="molecule type" value="Genomic_DNA"/>
</dbReference>
<evidence type="ECO:0000313" key="3">
    <source>
        <dbReference type="EMBL" id="SGY98289.1"/>
    </source>
</evidence>
<evidence type="ECO:0000313" key="4">
    <source>
        <dbReference type="Proteomes" id="UP000249464"/>
    </source>
</evidence>
<feature type="region of interest" description="Disordered" evidence="1">
    <location>
        <begin position="97"/>
        <end position="118"/>
    </location>
</feature>
<accession>A0A2X0MJ66</accession>
<dbReference type="Proteomes" id="UP000249464">
    <property type="component" value="Unassembled WGS sequence"/>
</dbReference>